<gene>
    <name evidence="11" type="primary">aspT</name>
    <name evidence="11" type="ORF">GCM10009836_73770</name>
</gene>
<sequence>MDWVARALLGHSEIAVVLAVGLGFALGRLRYRSISLGAITGTLIVGVLLGAVITVDRADGTVTTLSVDGPARNIFFLLFLFALGIRLGPQFVAGLKGTGAPQAVFAALLAVVGVGTVVVLAAVMGLDPGLAAGIAGGGLTQSAVVGVAQGSIAGLAQDPATIEEWMDLVPVAYAVTYLFGTIGTALYCANLAPRLLGIRDLPAAAAALEHRLGLAQTSPDVQTAYLDVTRRAYRLTALPPGVTTAGDLERHLATGDHHAYVARIRPAAGGAGPATAAATALGPGGARPAPGTVAGPGTDPGTGGGAGSGTAATPADATPQTPLTVGATVVLTARRIDVFAPALAGLAEEVDDPELLGFAIEDLWIVVSHRGAGRTVGALRTEFRRIYLRGLRRSGHDLPLGDAVVLRAGDEVRLQGPLPLLESVIPLVGHAERAGTESSMVVLGLGIAAGALIGVPALRAGGIPVGLSTSVGALLVGLLVGWLRTRRPLLARIPPAADWFLESAGLAFFIAMVGISAGPSFVSGLARHGVGILLAGIVVTLVPLLVMTLLARWVFRFDPVIALGVLAGSRSSSPAAGALRDASRSAVPMLGYTVPYAVANIVLTIGGAVVVALTA</sequence>
<name>A0ABN2NS18_9PSEU</name>
<feature type="region of interest" description="Disordered" evidence="8">
    <location>
        <begin position="273"/>
        <end position="321"/>
    </location>
</feature>
<comment type="subcellular location">
    <subcellularLocation>
        <location evidence="1">Cell membrane</location>
        <topology evidence="1">Multi-pass membrane protein</topology>
    </subcellularLocation>
</comment>
<keyword evidence="3" id="KW-0813">Transport</keyword>
<feature type="domain" description="YidE/YbjL duplication" evidence="10">
    <location>
        <begin position="443"/>
        <end position="611"/>
    </location>
</feature>
<feature type="transmembrane region" description="Helical" evidence="9">
    <location>
        <begin position="589"/>
        <end position="613"/>
    </location>
</feature>
<feature type="transmembrane region" description="Helical" evidence="9">
    <location>
        <begin position="440"/>
        <end position="457"/>
    </location>
</feature>
<dbReference type="EMBL" id="BAAAQK010000037">
    <property type="protein sequence ID" value="GAA1881776.1"/>
    <property type="molecule type" value="Genomic_DNA"/>
</dbReference>
<feature type="transmembrane region" description="Helical" evidence="9">
    <location>
        <begin position="104"/>
        <end position="126"/>
    </location>
</feature>
<feature type="transmembrane region" description="Helical" evidence="9">
    <location>
        <begin position="532"/>
        <end position="555"/>
    </location>
</feature>
<comment type="caution">
    <text evidence="11">The sequence shown here is derived from an EMBL/GenBank/DDBJ whole genome shotgun (WGS) entry which is preliminary data.</text>
</comment>
<evidence type="ECO:0000256" key="8">
    <source>
        <dbReference type="SAM" id="MobiDB-lite"/>
    </source>
</evidence>
<dbReference type="PANTHER" id="PTHR30445:SF9">
    <property type="match status" value="1"/>
</dbReference>
<evidence type="ECO:0000256" key="3">
    <source>
        <dbReference type="ARBA" id="ARBA00022448"/>
    </source>
</evidence>
<dbReference type="Proteomes" id="UP001500449">
    <property type="component" value="Unassembled WGS sequence"/>
</dbReference>
<dbReference type="InterPro" id="IPR006512">
    <property type="entry name" value="YidE_YbjL"/>
</dbReference>
<feature type="domain" description="YidE/YbjL duplication" evidence="10">
    <location>
        <begin position="16"/>
        <end position="191"/>
    </location>
</feature>
<comment type="similarity">
    <text evidence="2">Belongs to the AAE transporter (TC 2.A.81) family.</text>
</comment>
<evidence type="ECO:0000313" key="11">
    <source>
        <dbReference type="EMBL" id="GAA1881776.1"/>
    </source>
</evidence>
<dbReference type="PANTHER" id="PTHR30445">
    <property type="entry name" value="K(+)_H(+) ANTIPORTER SUBUNIT KHTT"/>
    <property type="match status" value="1"/>
</dbReference>
<evidence type="ECO:0000256" key="4">
    <source>
        <dbReference type="ARBA" id="ARBA00022475"/>
    </source>
</evidence>
<keyword evidence="6 9" id="KW-1133">Transmembrane helix</keyword>
<reference evidence="11 12" key="1">
    <citation type="journal article" date="2019" name="Int. J. Syst. Evol. Microbiol.">
        <title>The Global Catalogue of Microorganisms (GCM) 10K type strain sequencing project: providing services to taxonomists for standard genome sequencing and annotation.</title>
        <authorList>
            <consortium name="The Broad Institute Genomics Platform"/>
            <consortium name="The Broad Institute Genome Sequencing Center for Infectious Disease"/>
            <person name="Wu L."/>
            <person name="Ma J."/>
        </authorList>
    </citation>
    <scope>NUCLEOTIDE SEQUENCE [LARGE SCALE GENOMIC DNA]</scope>
    <source>
        <strain evidence="11 12">JCM 16009</strain>
    </source>
</reference>
<dbReference type="NCBIfam" id="TIGR01625">
    <property type="entry name" value="YidE_YbjL_dupl"/>
    <property type="match status" value="1"/>
</dbReference>
<dbReference type="Pfam" id="PF06826">
    <property type="entry name" value="Asp-Al_Ex"/>
    <property type="match status" value="2"/>
</dbReference>
<keyword evidence="4" id="KW-1003">Cell membrane</keyword>
<feature type="transmembrane region" description="Helical" evidence="9">
    <location>
        <begin position="504"/>
        <end position="526"/>
    </location>
</feature>
<protein>
    <submittedName>
        <fullName evidence="11">Aspartate-alanine antiporter</fullName>
    </submittedName>
</protein>
<evidence type="ECO:0000256" key="7">
    <source>
        <dbReference type="ARBA" id="ARBA00023136"/>
    </source>
</evidence>
<evidence type="ECO:0000256" key="5">
    <source>
        <dbReference type="ARBA" id="ARBA00022692"/>
    </source>
</evidence>
<keyword evidence="12" id="KW-1185">Reference proteome</keyword>
<evidence type="ECO:0000313" key="12">
    <source>
        <dbReference type="Proteomes" id="UP001500449"/>
    </source>
</evidence>
<evidence type="ECO:0000256" key="1">
    <source>
        <dbReference type="ARBA" id="ARBA00004651"/>
    </source>
</evidence>
<feature type="compositionally biased region" description="Low complexity" evidence="8">
    <location>
        <begin position="309"/>
        <end position="321"/>
    </location>
</feature>
<evidence type="ECO:0000259" key="10">
    <source>
        <dbReference type="Pfam" id="PF06826"/>
    </source>
</evidence>
<keyword evidence="5 9" id="KW-0812">Transmembrane</keyword>
<feature type="compositionally biased region" description="Gly residues" evidence="8">
    <location>
        <begin position="298"/>
        <end position="308"/>
    </location>
</feature>
<organism evidence="11 12">
    <name type="scientific">Pseudonocardia ailaonensis</name>
    <dbReference type="NCBI Taxonomy" id="367279"/>
    <lineage>
        <taxon>Bacteria</taxon>
        <taxon>Bacillati</taxon>
        <taxon>Actinomycetota</taxon>
        <taxon>Actinomycetes</taxon>
        <taxon>Pseudonocardiales</taxon>
        <taxon>Pseudonocardiaceae</taxon>
        <taxon>Pseudonocardia</taxon>
    </lineage>
</organism>
<accession>A0ABN2NS18</accession>
<dbReference type="InterPro" id="IPR050144">
    <property type="entry name" value="AAE_transporter"/>
</dbReference>
<dbReference type="RefSeq" id="WP_344428439.1">
    <property type="nucleotide sequence ID" value="NZ_BAAAQK010000037.1"/>
</dbReference>
<feature type="transmembrane region" description="Helical" evidence="9">
    <location>
        <begin position="74"/>
        <end position="92"/>
    </location>
</feature>
<proteinExistence type="inferred from homology"/>
<feature type="transmembrane region" description="Helical" evidence="9">
    <location>
        <begin position="6"/>
        <end position="27"/>
    </location>
</feature>
<evidence type="ECO:0000256" key="6">
    <source>
        <dbReference type="ARBA" id="ARBA00022989"/>
    </source>
</evidence>
<evidence type="ECO:0000256" key="2">
    <source>
        <dbReference type="ARBA" id="ARBA00009854"/>
    </source>
</evidence>
<feature type="transmembrane region" description="Helical" evidence="9">
    <location>
        <begin position="34"/>
        <end position="54"/>
    </location>
</feature>
<feature type="transmembrane region" description="Helical" evidence="9">
    <location>
        <begin position="171"/>
        <end position="189"/>
    </location>
</feature>
<evidence type="ECO:0000256" key="9">
    <source>
        <dbReference type="SAM" id="Phobius"/>
    </source>
</evidence>
<feature type="compositionally biased region" description="Low complexity" evidence="8">
    <location>
        <begin position="273"/>
        <end position="297"/>
    </location>
</feature>
<keyword evidence="7 9" id="KW-0472">Membrane</keyword>